<dbReference type="AlphaFoldDB" id="A0AAN9V0N4"/>
<dbReference type="Pfam" id="PF13826">
    <property type="entry name" value="Monooxy_af470-like"/>
    <property type="match status" value="1"/>
</dbReference>
<name>A0AAN9V0N4_9PEZI</name>
<protein>
    <submittedName>
        <fullName evidence="1">Uncharacterized protein</fullName>
    </submittedName>
</protein>
<dbReference type="EMBL" id="JAKJXP020000004">
    <property type="protein sequence ID" value="KAK7756976.1"/>
    <property type="molecule type" value="Genomic_DNA"/>
</dbReference>
<sequence>MATQGFQGLLEPQKDRVPISIIFGLTQLVKDTVKSRTLLATGALGQVLLLQFLPTRLAILPAGLFCLHSIITTAAQIIRGDLKSAIIPGRSTAQLPHRESGAYGTDPAAEPVVVFHFGVRFSHPLGLLSPGGPEINEHFQKCLALVQADADSYGLLGFSNWRGADAETNNTILLVFYFRDVEGLHRFAHGKVHRDAWDWTIKAGHKHIGFFHETFCVPRKAYESIYVNMPPTLFGRTSVKCKDDGEGEQVVSTLVSADGPLKTMVRRLGYQSEKQLRGK</sequence>
<organism evidence="1 2">
    <name type="scientific">Diatrype stigma</name>
    <dbReference type="NCBI Taxonomy" id="117547"/>
    <lineage>
        <taxon>Eukaryota</taxon>
        <taxon>Fungi</taxon>
        <taxon>Dikarya</taxon>
        <taxon>Ascomycota</taxon>
        <taxon>Pezizomycotina</taxon>
        <taxon>Sordariomycetes</taxon>
        <taxon>Xylariomycetidae</taxon>
        <taxon>Xylariales</taxon>
        <taxon>Diatrypaceae</taxon>
        <taxon>Diatrype</taxon>
    </lineage>
</organism>
<dbReference type="Proteomes" id="UP001320420">
    <property type="component" value="Unassembled WGS sequence"/>
</dbReference>
<keyword evidence="2" id="KW-1185">Reference proteome</keyword>
<accession>A0AAN9V0N4</accession>
<dbReference type="InterPro" id="IPR025444">
    <property type="entry name" value="Monooxy_af470"/>
</dbReference>
<proteinExistence type="predicted"/>
<comment type="caution">
    <text evidence="1">The sequence shown here is derived from an EMBL/GenBank/DDBJ whole genome shotgun (WGS) entry which is preliminary data.</text>
</comment>
<reference evidence="1 2" key="1">
    <citation type="submission" date="2024-02" db="EMBL/GenBank/DDBJ databases">
        <title>De novo assembly and annotation of 12 fungi associated with fruit tree decline syndrome in Ontario, Canada.</title>
        <authorList>
            <person name="Sulman M."/>
            <person name="Ellouze W."/>
            <person name="Ilyukhin E."/>
        </authorList>
    </citation>
    <scope>NUCLEOTIDE SEQUENCE [LARGE SCALE GENOMIC DNA]</scope>
    <source>
        <strain evidence="1 2">M11/M66-122</strain>
    </source>
</reference>
<evidence type="ECO:0000313" key="1">
    <source>
        <dbReference type="EMBL" id="KAK7756976.1"/>
    </source>
</evidence>
<gene>
    <name evidence="1" type="ORF">SLS62_000992</name>
</gene>
<evidence type="ECO:0000313" key="2">
    <source>
        <dbReference type="Proteomes" id="UP001320420"/>
    </source>
</evidence>